<evidence type="ECO:0000313" key="1">
    <source>
        <dbReference type="EMBL" id="VVE85079.1"/>
    </source>
</evidence>
<dbReference type="Proteomes" id="UP000335538">
    <property type="component" value="Unassembled WGS sequence"/>
</dbReference>
<name>A0A5E5BGN3_9BURK</name>
<reference evidence="1 2" key="1">
    <citation type="submission" date="2019-08" db="EMBL/GenBank/DDBJ databases">
        <authorList>
            <person name="Peeters C."/>
        </authorList>
    </citation>
    <scope>NUCLEOTIDE SEQUENCE [LARGE SCALE GENOMIC DNA]</scope>
    <source>
        <strain evidence="1 2">LMG 31121</strain>
    </source>
</reference>
<sequence>MFKLDAKLAVYRHRDAIDFRKSVNGLAALGEAGGVDPPAAGCHGAPPEQLHGLLDGIDIEAVRRHPARQ</sequence>
<protein>
    <submittedName>
        <fullName evidence="1">Transposase</fullName>
    </submittedName>
</protein>
<gene>
    <name evidence="1" type="ORF">PSP31121_05070</name>
</gene>
<dbReference type="EMBL" id="CABPSR010000023">
    <property type="protein sequence ID" value="VVE85079.1"/>
    <property type="molecule type" value="Genomic_DNA"/>
</dbReference>
<evidence type="ECO:0000313" key="2">
    <source>
        <dbReference type="Proteomes" id="UP000335538"/>
    </source>
</evidence>
<dbReference type="RefSeq" id="WP_150811226.1">
    <property type="nucleotide sequence ID" value="NZ_CABPSR010000023.1"/>
</dbReference>
<accession>A0A5E5BGN3</accession>
<proteinExistence type="predicted"/>
<organism evidence="1 2">
    <name type="scientific">Pandoraea sputorum</name>
    <dbReference type="NCBI Taxonomy" id="93222"/>
    <lineage>
        <taxon>Bacteria</taxon>
        <taxon>Pseudomonadati</taxon>
        <taxon>Pseudomonadota</taxon>
        <taxon>Betaproteobacteria</taxon>
        <taxon>Burkholderiales</taxon>
        <taxon>Burkholderiaceae</taxon>
        <taxon>Pandoraea</taxon>
    </lineage>
</organism>
<dbReference type="AlphaFoldDB" id="A0A5E5BGN3"/>